<evidence type="ECO:0000313" key="3">
    <source>
        <dbReference type="EMBL" id="TXL57520.1"/>
    </source>
</evidence>
<keyword evidence="1" id="KW-0812">Transmembrane</keyword>
<feature type="domain" description="DUF2231" evidence="2">
    <location>
        <begin position="7"/>
        <end position="151"/>
    </location>
</feature>
<comment type="caution">
    <text evidence="3">The sequence shown here is derived from an EMBL/GenBank/DDBJ whole genome shotgun (WGS) entry which is preliminary data.</text>
</comment>
<dbReference type="OrthoDB" id="4864772at2"/>
<dbReference type="EMBL" id="VDUX01000007">
    <property type="protein sequence ID" value="TXL57520.1"/>
    <property type="molecule type" value="Genomic_DNA"/>
</dbReference>
<keyword evidence="1" id="KW-0472">Membrane</keyword>
<keyword evidence="1" id="KW-1133">Transmembrane helix</keyword>
<evidence type="ECO:0000256" key="1">
    <source>
        <dbReference type="SAM" id="Phobius"/>
    </source>
</evidence>
<keyword evidence="4" id="KW-1185">Reference proteome</keyword>
<feature type="transmembrane region" description="Helical" evidence="1">
    <location>
        <begin position="87"/>
        <end position="105"/>
    </location>
</feature>
<feature type="transmembrane region" description="Helical" evidence="1">
    <location>
        <begin position="41"/>
        <end position="59"/>
    </location>
</feature>
<dbReference type="InterPro" id="IPR019251">
    <property type="entry name" value="DUF2231_TM"/>
</dbReference>
<evidence type="ECO:0000259" key="2">
    <source>
        <dbReference type="Pfam" id="PF09990"/>
    </source>
</evidence>
<sequence>MPTTFYGLPLHPLVVHATVVIIPLAALTVVLAAVSSRFRGWAGPLPAGLSLVGVILVPMSTSTGETLEEHVANTAALHRHTEMAEGLFPWMIGLFVLAVVAYVLQRRAAADRGPAKAVTVAVSFLAIAAAIGTGVQVARIGHSGAKAAWNDTNMSSMPLTQE</sequence>
<dbReference type="AlphaFoldDB" id="A0A5C8NFY3"/>
<organism evidence="3 4">
    <name type="scientific">Aeromicrobium terrae</name>
    <dbReference type="NCBI Taxonomy" id="2498846"/>
    <lineage>
        <taxon>Bacteria</taxon>
        <taxon>Bacillati</taxon>
        <taxon>Actinomycetota</taxon>
        <taxon>Actinomycetes</taxon>
        <taxon>Propionibacteriales</taxon>
        <taxon>Nocardioidaceae</taxon>
        <taxon>Aeromicrobium</taxon>
    </lineage>
</organism>
<feature type="transmembrane region" description="Helical" evidence="1">
    <location>
        <begin position="117"/>
        <end position="138"/>
    </location>
</feature>
<feature type="transmembrane region" description="Helical" evidence="1">
    <location>
        <begin position="13"/>
        <end position="34"/>
    </location>
</feature>
<dbReference type="Proteomes" id="UP000321571">
    <property type="component" value="Unassembled WGS sequence"/>
</dbReference>
<reference evidence="3 4" key="1">
    <citation type="submission" date="2019-06" db="EMBL/GenBank/DDBJ databases">
        <title>Aeromicrobium sp. nov., isolated from a maize field.</title>
        <authorList>
            <person name="Lin S.-Y."/>
            <person name="Tsai C.-F."/>
            <person name="Young C.-C."/>
        </authorList>
    </citation>
    <scope>NUCLEOTIDE SEQUENCE [LARGE SCALE GENOMIC DNA]</scope>
    <source>
        <strain evidence="3 4">CC-CFT486</strain>
    </source>
</reference>
<dbReference type="Pfam" id="PF09990">
    <property type="entry name" value="DUF2231"/>
    <property type="match status" value="1"/>
</dbReference>
<accession>A0A5C8NFY3</accession>
<protein>
    <recommendedName>
        <fullName evidence="2">DUF2231 domain-containing protein</fullName>
    </recommendedName>
</protein>
<dbReference type="RefSeq" id="WP_147687453.1">
    <property type="nucleotide sequence ID" value="NZ_VDUX01000007.1"/>
</dbReference>
<evidence type="ECO:0000313" key="4">
    <source>
        <dbReference type="Proteomes" id="UP000321571"/>
    </source>
</evidence>
<proteinExistence type="predicted"/>
<name>A0A5C8NFY3_9ACTN</name>
<gene>
    <name evidence="3" type="ORF">FHP06_14205</name>
</gene>